<proteinExistence type="predicted"/>
<evidence type="ECO:0000313" key="3">
    <source>
        <dbReference type="Proteomes" id="UP000254701"/>
    </source>
</evidence>
<accession>A0A380WSZ4</accession>
<dbReference type="SUPFAM" id="SSF55073">
    <property type="entry name" value="Nucleotide cyclase"/>
    <property type="match status" value="1"/>
</dbReference>
<name>A0A380WSZ4_AMIAI</name>
<dbReference type="Pfam" id="PF00990">
    <property type="entry name" value="GGDEF"/>
    <property type="match status" value="1"/>
</dbReference>
<protein>
    <submittedName>
        <fullName evidence="2">Stalked cell differentiation-controlling protein</fullName>
    </submittedName>
</protein>
<reference evidence="2 3" key="1">
    <citation type="submission" date="2018-06" db="EMBL/GenBank/DDBJ databases">
        <authorList>
            <consortium name="Pathogen Informatics"/>
            <person name="Doyle S."/>
        </authorList>
    </citation>
    <scope>NUCLEOTIDE SEQUENCE [LARGE SCALE GENOMIC DNA]</scope>
    <source>
        <strain evidence="2 3">NCTC10684</strain>
    </source>
</reference>
<dbReference type="InterPro" id="IPR043128">
    <property type="entry name" value="Rev_trsase/Diguanyl_cyclase"/>
</dbReference>
<dbReference type="SMART" id="SM00267">
    <property type="entry name" value="GGDEF"/>
    <property type="match status" value="1"/>
</dbReference>
<dbReference type="InterPro" id="IPR052163">
    <property type="entry name" value="DGC-Regulatory_Protein"/>
</dbReference>
<dbReference type="PANTHER" id="PTHR46663:SF2">
    <property type="entry name" value="GGDEF DOMAIN-CONTAINING PROTEIN"/>
    <property type="match status" value="1"/>
</dbReference>
<gene>
    <name evidence="2" type="primary">pleD_3</name>
    <name evidence="2" type="ORF">NCTC10684_04682</name>
</gene>
<dbReference type="Gene3D" id="3.30.70.270">
    <property type="match status" value="1"/>
</dbReference>
<dbReference type="InterPro" id="IPR000160">
    <property type="entry name" value="GGDEF_dom"/>
</dbReference>
<dbReference type="CDD" id="cd01949">
    <property type="entry name" value="GGDEF"/>
    <property type="match status" value="1"/>
</dbReference>
<dbReference type="Proteomes" id="UP000254701">
    <property type="component" value="Unassembled WGS sequence"/>
</dbReference>
<evidence type="ECO:0000313" key="2">
    <source>
        <dbReference type="EMBL" id="SUU91416.1"/>
    </source>
</evidence>
<evidence type="ECO:0000259" key="1">
    <source>
        <dbReference type="PROSITE" id="PS50887"/>
    </source>
</evidence>
<dbReference type="PANTHER" id="PTHR46663">
    <property type="entry name" value="DIGUANYLATE CYCLASE DGCT-RELATED"/>
    <property type="match status" value="1"/>
</dbReference>
<dbReference type="PROSITE" id="PS50887">
    <property type="entry name" value="GGDEF"/>
    <property type="match status" value="1"/>
</dbReference>
<feature type="domain" description="GGDEF" evidence="1">
    <location>
        <begin position="35"/>
        <end position="141"/>
    </location>
</feature>
<dbReference type="InterPro" id="IPR029787">
    <property type="entry name" value="Nucleotide_cyclase"/>
</dbReference>
<organism evidence="2 3">
    <name type="scientific">Aminobacter aminovorans</name>
    <name type="common">Chelatobacter heintzii</name>
    <dbReference type="NCBI Taxonomy" id="83263"/>
    <lineage>
        <taxon>Bacteria</taxon>
        <taxon>Pseudomonadati</taxon>
        <taxon>Pseudomonadota</taxon>
        <taxon>Alphaproteobacteria</taxon>
        <taxon>Hyphomicrobiales</taxon>
        <taxon>Phyllobacteriaceae</taxon>
        <taxon>Aminobacter</taxon>
    </lineage>
</organism>
<sequence>MNFAANHDALTGLFNRAFLNDYMETAMATAKRKGEMMAVIHLDLDHFKTINDTMGHAAGDAVLIETAMRLVTNVRDSDVCVRLGGDEFTVILNDVGSEADAIDVAERIVTGFKQPLEFAVLKPSASAGIALFRDGTARSLT</sequence>
<dbReference type="AlphaFoldDB" id="A0A380WSZ4"/>
<dbReference type="NCBIfam" id="TIGR00254">
    <property type="entry name" value="GGDEF"/>
    <property type="match status" value="1"/>
</dbReference>
<dbReference type="EMBL" id="UFSM01000001">
    <property type="protein sequence ID" value="SUU91416.1"/>
    <property type="molecule type" value="Genomic_DNA"/>
</dbReference>